<comment type="caution">
    <text evidence="1">The sequence shown here is derived from an EMBL/GenBank/DDBJ whole genome shotgun (WGS) entry which is preliminary data.</text>
</comment>
<protein>
    <recommendedName>
        <fullName evidence="3">Phage protein</fullName>
    </recommendedName>
</protein>
<sequence length="98" mass="11694">MKANEYRDLIGKYRELKRQNNNMISSIEDIKKIISDDKYQQVEIMMTSGWDRDGYHKSIQTIYVNAKNVLRFYESELPFHEHALKILKNRIDNGVIDD</sequence>
<dbReference type="Proteomes" id="UP001529201">
    <property type="component" value="Unassembled WGS sequence"/>
</dbReference>
<name>A0ABT6HC24_LEUPS</name>
<evidence type="ECO:0000313" key="2">
    <source>
        <dbReference type="Proteomes" id="UP001529201"/>
    </source>
</evidence>
<evidence type="ECO:0000313" key="1">
    <source>
        <dbReference type="EMBL" id="MDG9733457.1"/>
    </source>
</evidence>
<keyword evidence="2" id="KW-1185">Reference proteome</keyword>
<dbReference type="GeneID" id="64344995"/>
<accession>A0ABT6HC24</accession>
<dbReference type="RefSeq" id="WP_010276474.1">
    <property type="nucleotide sequence ID" value="NZ_CP065993.1"/>
</dbReference>
<gene>
    <name evidence="1" type="ORF">P1N92_04895</name>
</gene>
<organism evidence="1 2">
    <name type="scientific">Leuconostoc pseudomesenteroides</name>
    <dbReference type="NCBI Taxonomy" id="33968"/>
    <lineage>
        <taxon>Bacteria</taxon>
        <taxon>Bacillati</taxon>
        <taxon>Bacillota</taxon>
        <taxon>Bacilli</taxon>
        <taxon>Lactobacillales</taxon>
        <taxon>Lactobacillaceae</taxon>
        <taxon>Leuconostoc</taxon>
    </lineage>
</organism>
<reference evidence="1 2" key="1">
    <citation type="submission" date="2023-02" db="EMBL/GenBank/DDBJ databases">
        <title>Antimicrobial susceptibility testing and tentative epidemiological cut-off values for Lactobacillaceae family species intended for ingestion.</title>
        <authorList>
            <person name="Noehr-Meldgaard K."/>
            <person name="Struve C."/>
            <person name="Ingmer H."/>
            <person name="Koza A."/>
            <person name="Al-Nakeeb K."/>
            <person name="Agersoe Y."/>
        </authorList>
    </citation>
    <scope>NUCLEOTIDE SEQUENCE [LARGE SCALE GENOMIC DNA]</scope>
    <source>
        <strain evidence="1 2">DSM 20193</strain>
    </source>
</reference>
<dbReference type="EMBL" id="JARGDN010000004">
    <property type="protein sequence ID" value="MDG9733457.1"/>
    <property type="molecule type" value="Genomic_DNA"/>
</dbReference>
<proteinExistence type="predicted"/>
<evidence type="ECO:0008006" key="3">
    <source>
        <dbReference type="Google" id="ProtNLM"/>
    </source>
</evidence>